<organism evidence="1 2">
    <name type="scientific">Edaphobacter aggregans</name>
    <dbReference type="NCBI Taxonomy" id="570835"/>
    <lineage>
        <taxon>Bacteria</taxon>
        <taxon>Pseudomonadati</taxon>
        <taxon>Acidobacteriota</taxon>
        <taxon>Terriglobia</taxon>
        <taxon>Terriglobales</taxon>
        <taxon>Acidobacteriaceae</taxon>
        <taxon>Edaphobacter</taxon>
    </lineage>
</organism>
<evidence type="ECO:0008006" key="3">
    <source>
        <dbReference type="Google" id="ProtNLM"/>
    </source>
</evidence>
<dbReference type="PANTHER" id="PTHR45588">
    <property type="entry name" value="TPR DOMAIN-CONTAINING PROTEIN"/>
    <property type="match status" value="1"/>
</dbReference>
<dbReference type="SUPFAM" id="SSF48452">
    <property type="entry name" value="TPR-like"/>
    <property type="match status" value="1"/>
</dbReference>
<keyword evidence="2" id="KW-1185">Reference proteome</keyword>
<dbReference type="InterPro" id="IPR011990">
    <property type="entry name" value="TPR-like_helical_dom_sf"/>
</dbReference>
<accession>A0A428MD86</accession>
<comment type="caution">
    <text evidence="1">The sequence shown here is derived from an EMBL/GenBank/DDBJ whole genome shotgun (WGS) entry which is preliminary data.</text>
</comment>
<proteinExistence type="predicted"/>
<dbReference type="Gene3D" id="1.25.40.10">
    <property type="entry name" value="Tetratricopeptide repeat domain"/>
    <property type="match status" value="1"/>
</dbReference>
<dbReference type="RefSeq" id="WP_125483603.1">
    <property type="nucleotide sequence ID" value="NZ_RSDW01000001.1"/>
</dbReference>
<evidence type="ECO:0000313" key="2">
    <source>
        <dbReference type="Proteomes" id="UP000269669"/>
    </source>
</evidence>
<gene>
    <name evidence="1" type="ORF">EDE15_0247</name>
</gene>
<dbReference type="OrthoDB" id="9778494at2"/>
<protein>
    <recommendedName>
        <fullName evidence="3">Tetratricopeptide repeat protein</fullName>
    </recommendedName>
</protein>
<dbReference type="Proteomes" id="UP000269669">
    <property type="component" value="Unassembled WGS sequence"/>
</dbReference>
<reference evidence="1 2" key="1">
    <citation type="submission" date="2018-12" db="EMBL/GenBank/DDBJ databases">
        <title>Sequencing of bacterial isolates from soil warming experiment in Harvard Forest, Massachusetts, USA.</title>
        <authorList>
            <person name="Deangelis K."/>
        </authorList>
    </citation>
    <scope>NUCLEOTIDE SEQUENCE [LARGE SCALE GENOMIC DNA]</scope>
    <source>
        <strain evidence="1 2">EB153</strain>
    </source>
</reference>
<dbReference type="AlphaFoldDB" id="A0A428MD86"/>
<evidence type="ECO:0000313" key="1">
    <source>
        <dbReference type="EMBL" id="RSL14782.1"/>
    </source>
</evidence>
<dbReference type="EMBL" id="RSDW01000001">
    <property type="protein sequence ID" value="RSL14782.1"/>
    <property type="molecule type" value="Genomic_DNA"/>
</dbReference>
<sequence>MPDLWRVSLTLLVLCSFSSAQEIHSHGVPEKLGRVSFPVSCAPAVQEQFNRSVALLHSFAYSAAEDAFRGVSEVDPGCAMAYWGMAMTYFHPLWEPHIVPATITTAQREIQRAERIGAGSERERQFIHALGLIYKDAATVPYRTRALNYEQAMSDLAAANRNDVEAQVFYALALLANASPTDKTHEKQKQAADLLEPLDRTYPQHPGIPHYLIHAYDNPELASKGLAAARAYALIAPSAPHALHMPSHIFTQLGLWDDSITSNLAAKEAARQQGDTGEELHAMDYLVYAYLQSGRDQEAALVIQQLKNMSKLNSSDFKIAYASIAMPVRYAVERGQWSDAAGIVAPADAPPHVSAVAVWARGVGLARSGHAAQAGAEIDRLRQIEEQLRTSGNDYWATQVGILTGEVMAWSAQAEGKPDVAAALMRASADEEDTVEKLPVTPGPIVPAREQLGWLLVEQNRAGLALKEFQTALATAPGRRGALQGVARAAELSSRKEF</sequence>
<dbReference type="PANTHER" id="PTHR45588:SF1">
    <property type="entry name" value="WW DOMAIN-CONTAINING PROTEIN"/>
    <property type="match status" value="1"/>
</dbReference>
<name>A0A428MD86_9BACT</name>